<dbReference type="SMART" id="SM00060">
    <property type="entry name" value="FN3"/>
    <property type="match status" value="2"/>
</dbReference>
<feature type="domain" description="Fibronectin type-III" evidence="3">
    <location>
        <begin position="5"/>
        <end position="97"/>
    </location>
</feature>
<dbReference type="InterPro" id="IPR003961">
    <property type="entry name" value="FN3_dom"/>
</dbReference>
<organism evidence="4 5">
    <name type="scientific">Cherax quadricarinatus</name>
    <name type="common">Australian red claw crayfish</name>
    <dbReference type="NCBI Taxonomy" id="27406"/>
    <lineage>
        <taxon>Eukaryota</taxon>
        <taxon>Metazoa</taxon>
        <taxon>Ecdysozoa</taxon>
        <taxon>Arthropoda</taxon>
        <taxon>Crustacea</taxon>
        <taxon>Multicrustacea</taxon>
        <taxon>Malacostraca</taxon>
        <taxon>Eumalacostraca</taxon>
        <taxon>Eucarida</taxon>
        <taxon>Decapoda</taxon>
        <taxon>Pleocyemata</taxon>
        <taxon>Astacidea</taxon>
        <taxon>Parastacoidea</taxon>
        <taxon>Parastacidae</taxon>
        <taxon>Cherax</taxon>
    </lineage>
</organism>
<sequence length="228" mass="24461">EPPTAPAGVTISEVTSRSAVISWTLPQPAAVTIQYRASEEESWAIHGRNVSVGQWATSHVVTGLAPYKSYDVRLMAHNDLGVSQPSLTHVFTTTEEAPSGAPQEVRVTVGGPRSLIVTWRSPAPQLTHGTLRGYTLALRRQNLQGHLTFITRPVTDLDGVERYEVRGLTPATLYEVAVRAFTRAGPGPLSSPRIVDSTSHEAPSCPPAGVSCRGSGRGGVRVWWSPPP</sequence>
<dbReference type="InterPro" id="IPR050964">
    <property type="entry name" value="Striated_Muscle_Regulatory"/>
</dbReference>
<accession>A0AAW0W1Z2</accession>
<dbReference type="EMBL" id="JARKIK010000091">
    <property type="protein sequence ID" value="KAK8723180.1"/>
    <property type="molecule type" value="Genomic_DNA"/>
</dbReference>
<keyword evidence="1" id="KW-0677">Repeat</keyword>
<dbReference type="Pfam" id="PF00041">
    <property type="entry name" value="fn3"/>
    <property type="match status" value="2"/>
</dbReference>
<feature type="domain" description="Fibronectin type-III" evidence="3">
    <location>
        <begin position="101"/>
        <end position="201"/>
    </location>
</feature>
<evidence type="ECO:0000313" key="5">
    <source>
        <dbReference type="Proteomes" id="UP001445076"/>
    </source>
</evidence>
<feature type="region of interest" description="Disordered" evidence="2">
    <location>
        <begin position="187"/>
        <end position="217"/>
    </location>
</feature>
<dbReference type="GO" id="GO:0007156">
    <property type="term" value="P:homophilic cell adhesion via plasma membrane adhesion molecules"/>
    <property type="evidence" value="ECO:0007669"/>
    <property type="project" value="TreeGrafter"/>
</dbReference>
<dbReference type="InterPro" id="IPR013783">
    <property type="entry name" value="Ig-like_fold"/>
</dbReference>
<dbReference type="Proteomes" id="UP001445076">
    <property type="component" value="Unassembled WGS sequence"/>
</dbReference>
<dbReference type="GO" id="GO:0007416">
    <property type="term" value="P:synapse assembly"/>
    <property type="evidence" value="ECO:0007669"/>
    <property type="project" value="TreeGrafter"/>
</dbReference>
<keyword evidence="5" id="KW-1185">Reference proteome</keyword>
<comment type="caution">
    <text evidence="4">The sequence shown here is derived from an EMBL/GenBank/DDBJ whole genome shotgun (WGS) entry which is preliminary data.</text>
</comment>
<protein>
    <recommendedName>
        <fullName evidence="3">Fibronectin type-III domain-containing protein</fullName>
    </recommendedName>
</protein>
<evidence type="ECO:0000256" key="1">
    <source>
        <dbReference type="ARBA" id="ARBA00022737"/>
    </source>
</evidence>
<dbReference type="PROSITE" id="PS50853">
    <property type="entry name" value="FN3"/>
    <property type="match status" value="2"/>
</dbReference>
<dbReference type="PANTHER" id="PTHR13817:SF166">
    <property type="entry name" value="NEURONAL IGCAM-RELATED"/>
    <property type="match status" value="1"/>
</dbReference>
<reference evidence="4 5" key="1">
    <citation type="journal article" date="2024" name="BMC Genomics">
        <title>Genome assembly of redclaw crayfish (Cherax quadricarinatus) provides insights into its immune adaptation and hypoxia tolerance.</title>
        <authorList>
            <person name="Liu Z."/>
            <person name="Zheng J."/>
            <person name="Li H."/>
            <person name="Fang K."/>
            <person name="Wang S."/>
            <person name="He J."/>
            <person name="Zhou D."/>
            <person name="Weng S."/>
            <person name="Chi M."/>
            <person name="Gu Z."/>
            <person name="He J."/>
            <person name="Li F."/>
            <person name="Wang M."/>
        </authorList>
    </citation>
    <scope>NUCLEOTIDE SEQUENCE [LARGE SCALE GENOMIC DNA]</scope>
    <source>
        <strain evidence="4">ZL_2023a</strain>
    </source>
</reference>
<dbReference type="PANTHER" id="PTHR13817">
    <property type="entry name" value="TITIN"/>
    <property type="match status" value="1"/>
</dbReference>
<dbReference type="Gene3D" id="2.60.40.10">
    <property type="entry name" value="Immunoglobulins"/>
    <property type="match status" value="2"/>
</dbReference>
<evidence type="ECO:0000313" key="4">
    <source>
        <dbReference type="EMBL" id="KAK8723180.1"/>
    </source>
</evidence>
<evidence type="ECO:0000256" key="2">
    <source>
        <dbReference type="SAM" id="MobiDB-lite"/>
    </source>
</evidence>
<dbReference type="SUPFAM" id="SSF49265">
    <property type="entry name" value="Fibronectin type III"/>
    <property type="match status" value="1"/>
</dbReference>
<feature type="non-terminal residue" evidence="4">
    <location>
        <position position="1"/>
    </location>
</feature>
<dbReference type="FunFam" id="2.60.40.10:FF:000028">
    <property type="entry name" value="Neuronal cell adhesion molecule"/>
    <property type="match status" value="1"/>
</dbReference>
<name>A0AAW0W1Z2_CHEQU</name>
<proteinExistence type="predicted"/>
<gene>
    <name evidence="4" type="ORF">OTU49_011885</name>
</gene>
<dbReference type="InterPro" id="IPR036116">
    <property type="entry name" value="FN3_sf"/>
</dbReference>
<dbReference type="AlphaFoldDB" id="A0AAW0W1Z2"/>
<feature type="non-terminal residue" evidence="4">
    <location>
        <position position="228"/>
    </location>
</feature>
<dbReference type="CDD" id="cd00063">
    <property type="entry name" value="FN3"/>
    <property type="match status" value="2"/>
</dbReference>
<evidence type="ECO:0000259" key="3">
    <source>
        <dbReference type="PROSITE" id="PS50853"/>
    </source>
</evidence>
<dbReference type="GO" id="GO:0045202">
    <property type="term" value="C:synapse"/>
    <property type="evidence" value="ECO:0007669"/>
    <property type="project" value="TreeGrafter"/>
</dbReference>